<dbReference type="InterPro" id="IPR025870">
    <property type="entry name" value="Glyoxalase-like_dom"/>
</dbReference>
<dbReference type="InterPro" id="IPR029068">
    <property type="entry name" value="Glyas_Bleomycin-R_OHBP_Dase"/>
</dbReference>
<name>A0A9X1YT09_9BURK</name>
<evidence type="ECO:0000259" key="1">
    <source>
        <dbReference type="Pfam" id="PF13468"/>
    </source>
</evidence>
<dbReference type="AlphaFoldDB" id="A0A9X1YT09"/>
<dbReference type="Gene3D" id="3.10.180.10">
    <property type="entry name" value="2,3-Dihydroxybiphenyl 1,2-Dioxygenase, domain 1"/>
    <property type="match status" value="1"/>
</dbReference>
<evidence type="ECO:0000313" key="3">
    <source>
        <dbReference type="Proteomes" id="UP001139353"/>
    </source>
</evidence>
<organism evidence="2 3">
    <name type="scientific">Scleromatobacter humisilvae</name>
    <dbReference type="NCBI Taxonomy" id="2897159"/>
    <lineage>
        <taxon>Bacteria</taxon>
        <taxon>Pseudomonadati</taxon>
        <taxon>Pseudomonadota</taxon>
        <taxon>Betaproteobacteria</taxon>
        <taxon>Burkholderiales</taxon>
        <taxon>Sphaerotilaceae</taxon>
        <taxon>Scleromatobacter</taxon>
    </lineage>
</organism>
<accession>A0A9X1YT09</accession>
<dbReference type="EMBL" id="JAJLJH010000012">
    <property type="protein sequence ID" value="MCK9689106.1"/>
    <property type="molecule type" value="Genomic_DNA"/>
</dbReference>
<reference evidence="2" key="1">
    <citation type="submission" date="2021-11" db="EMBL/GenBank/DDBJ databases">
        <title>BS-T2-15 a new species belonging to the Comamonadaceae family isolated from the soil of a French oak forest.</title>
        <authorList>
            <person name="Mieszkin S."/>
            <person name="Alain K."/>
        </authorList>
    </citation>
    <scope>NUCLEOTIDE SEQUENCE</scope>
    <source>
        <strain evidence="2">BS-T2-15</strain>
    </source>
</reference>
<feature type="domain" description="Glyoxalase-like" evidence="1">
    <location>
        <begin position="5"/>
        <end position="174"/>
    </location>
</feature>
<sequence length="209" mass="21604">MRCEIDHLVVAAPTLASGAEWIERALGVAPGPGGAHPRMGTHNLLLRLGESAFLEVLAIDPDAARPARPRWFGLDDLGPDDAPRLAAWVARTDDIHACPPDLLALLGPIESMTRGPREWLITIPPDGGLAMGGALPALIEWQSPRAPAGAGLPDVGCALAGLGLRHPQCGRLNELLGLAGLVDTVAIGAGTPGLWADIATPGGLRRLGP</sequence>
<gene>
    <name evidence="2" type="ORF">LPC04_25605</name>
</gene>
<evidence type="ECO:0000313" key="2">
    <source>
        <dbReference type="EMBL" id="MCK9689106.1"/>
    </source>
</evidence>
<dbReference type="RefSeq" id="WP_275685156.1">
    <property type="nucleotide sequence ID" value="NZ_JAJLJH010000012.1"/>
</dbReference>
<protein>
    <submittedName>
        <fullName evidence="2">VOC family protein</fullName>
    </submittedName>
</protein>
<comment type="caution">
    <text evidence="2">The sequence shown here is derived from an EMBL/GenBank/DDBJ whole genome shotgun (WGS) entry which is preliminary data.</text>
</comment>
<proteinExistence type="predicted"/>
<keyword evidence="3" id="KW-1185">Reference proteome</keyword>
<dbReference type="Proteomes" id="UP001139353">
    <property type="component" value="Unassembled WGS sequence"/>
</dbReference>
<dbReference type="Pfam" id="PF13468">
    <property type="entry name" value="Glyoxalase_3"/>
    <property type="match status" value="1"/>
</dbReference>